<name>K2RXF8_MACPH</name>
<dbReference type="EMBL" id="AHHD01000791">
    <property type="protein sequence ID" value="EKG09065.1"/>
    <property type="molecule type" value="Genomic_DNA"/>
</dbReference>
<gene>
    <name evidence="1" type="ORF">MPH_13952</name>
</gene>
<dbReference type="InParanoid" id="K2RXF8"/>
<dbReference type="VEuPathDB" id="FungiDB:MPH_13952"/>
<reference evidence="1 2" key="1">
    <citation type="journal article" date="2012" name="BMC Genomics">
        <title>Tools to kill: Genome of one of the most destructive plant pathogenic fungi Macrophomina phaseolina.</title>
        <authorList>
            <person name="Islam M.S."/>
            <person name="Haque M.S."/>
            <person name="Islam M.M."/>
            <person name="Emdad E.M."/>
            <person name="Halim A."/>
            <person name="Hossen Q.M.M."/>
            <person name="Hossain M.Z."/>
            <person name="Ahmed B."/>
            <person name="Rahim S."/>
            <person name="Rahman M.S."/>
            <person name="Alam M.M."/>
            <person name="Hou S."/>
            <person name="Wan X."/>
            <person name="Saito J.A."/>
            <person name="Alam M."/>
        </authorList>
    </citation>
    <scope>NUCLEOTIDE SEQUENCE [LARGE SCALE GENOMIC DNA]</scope>
    <source>
        <strain evidence="1 2">MS6</strain>
    </source>
</reference>
<proteinExistence type="predicted"/>
<accession>K2RXF8</accession>
<dbReference type="AlphaFoldDB" id="K2RXF8"/>
<organism evidence="1 2">
    <name type="scientific">Macrophomina phaseolina (strain MS6)</name>
    <name type="common">Charcoal rot fungus</name>
    <dbReference type="NCBI Taxonomy" id="1126212"/>
    <lineage>
        <taxon>Eukaryota</taxon>
        <taxon>Fungi</taxon>
        <taxon>Dikarya</taxon>
        <taxon>Ascomycota</taxon>
        <taxon>Pezizomycotina</taxon>
        <taxon>Dothideomycetes</taxon>
        <taxon>Dothideomycetes incertae sedis</taxon>
        <taxon>Botryosphaeriales</taxon>
        <taxon>Botryosphaeriaceae</taxon>
        <taxon>Macrophomina</taxon>
    </lineage>
</organism>
<comment type="caution">
    <text evidence="1">The sequence shown here is derived from an EMBL/GenBank/DDBJ whole genome shotgun (WGS) entry which is preliminary data.</text>
</comment>
<sequence>MRSATFKNYRSTTQLSGSPYYHTTSLRYPYITPPRLATIPRIRGGWVTNPLPPHANSYQLILLSLIKPLHHLFQQFQSSEIMIYMAVLMVFREKYGVLTWVLGWNRQHHPEPLR</sequence>
<dbReference type="HOGENOM" id="CLU_2121554_0_0_1"/>
<evidence type="ECO:0000313" key="2">
    <source>
        <dbReference type="Proteomes" id="UP000007129"/>
    </source>
</evidence>
<protein>
    <submittedName>
        <fullName evidence="1">Uncharacterized protein</fullName>
    </submittedName>
</protein>
<evidence type="ECO:0000313" key="1">
    <source>
        <dbReference type="EMBL" id="EKG09065.1"/>
    </source>
</evidence>
<dbReference type="Proteomes" id="UP000007129">
    <property type="component" value="Unassembled WGS sequence"/>
</dbReference>